<accession>A0A8B8KWK7</accession>
<dbReference type="InterPro" id="IPR050317">
    <property type="entry name" value="Plant_Fungal_Acyltransferase"/>
</dbReference>
<dbReference type="Pfam" id="PF02458">
    <property type="entry name" value="Transferase"/>
    <property type="match status" value="1"/>
</dbReference>
<dbReference type="OrthoDB" id="1862401at2759"/>
<dbReference type="KEGG" id="aprc:113858408"/>
<evidence type="ECO:0000256" key="1">
    <source>
        <dbReference type="ARBA" id="ARBA00009861"/>
    </source>
</evidence>
<proteinExistence type="inferred from homology"/>
<reference evidence="2" key="1">
    <citation type="journal article" date="2019" name="Toxins">
        <title>Detection of Abrin-Like and Prepropulchellin-Like Toxin Genes and Transcripts Using Whole Genome Sequencing and Full-Length Transcript Sequencing of Abrus precatorius.</title>
        <authorList>
            <person name="Hovde B.T."/>
            <person name="Daligault H.E."/>
            <person name="Hanschen E.R."/>
            <person name="Kunde Y.A."/>
            <person name="Johnson M.B."/>
            <person name="Starkenburg S.R."/>
            <person name="Johnson S.L."/>
        </authorList>
    </citation>
    <scope>NUCLEOTIDE SEQUENCE [LARGE SCALE GENOMIC DNA]</scope>
</reference>
<protein>
    <submittedName>
        <fullName evidence="3">Protein ECERIFERUM 26-like</fullName>
    </submittedName>
</protein>
<gene>
    <name evidence="3" type="primary">LOC113858408</name>
</gene>
<dbReference type="AlphaFoldDB" id="A0A8B8KWK7"/>
<evidence type="ECO:0000313" key="3">
    <source>
        <dbReference type="RefSeq" id="XP_027346864.1"/>
    </source>
</evidence>
<dbReference type="PANTHER" id="PTHR31642:SF115">
    <property type="entry name" value="PROTEIN ECERIFERUM 26-LIKE"/>
    <property type="match status" value="1"/>
</dbReference>
<keyword evidence="2" id="KW-1185">Reference proteome</keyword>
<sequence>MVLAKEDESLVYDVRLSSVGPGRSTGSDVFHNPGGIDLAMKLHYLRVVYFFDSEAAQGLTIMKIKEQMFPWFNHYFITCGRFRRSEPGRPFIKCNDCGSRFIEAKCDKTILEWLAIKDWPSYKLLVSHQVIGPELSFSPPVLLQVTQFKCGGISLGLSWAHVLGDPLSASEFINLWGHAMNNLSLKKPFNIPRSVPEPRQPGPDKDPVSAKRIDPVGDHWIPPNNKKMETFSFHITSSQMNYLQVQIWGPTVDQQPPFESLCAIIWRCLARVRVGSESKSVTVCRTDPYNRGNDIIGNNQAICKVEAGSECSIVDTDLRVLATMLADQGVDETKQIEEAVEKDQGVTDFFVYGANLTFLDLEETNVYDLRLKGHKPSFVYYTLQGVGDEGLVLVLPCPKGSIKNNGVDGKFVTMILPEDDMVKLKSELKMDGILLHGNQ</sequence>
<dbReference type="GO" id="GO:0016747">
    <property type="term" value="F:acyltransferase activity, transferring groups other than amino-acyl groups"/>
    <property type="evidence" value="ECO:0007669"/>
    <property type="project" value="TreeGrafter"/>
</dbReference>
<evidence type="ECO:0000313" key="2">
    <source>
        <dbReference type="Proteomes" id="UP000694853"/>
    </source>
</evidence>
<dbReference type="GeneID" id="113858408"/>
<organism evidence="2 3">
    <name type="scientific">Abrus precatorius</name>
    <name type="common">Indian licorice</name>
    <name type="synonym">Glycine abrus</name>
    <dbReference type="NCBI Taxonomy" id="3816"/>
    <lineage>
        <taxon>Eukaryota</taxon>
        <taxon>Viridiplantae</taxon>
        <taxon>Streptophyta</taxon>
        <taxon>Embryophyta</taxon>
        <taxon>Tracheophyta</taxon>
        <taxon>Spermatophyta</taxon>
        <taxon>Magnoliopsida</taxon>
        <taxon>eudicotyledons</taxon>
        <taxon>Gunneridae</taxon>
        <taxon>Pentapetalae</taxon>
        <taxon>rosids</taxon>
        <taxon>fabids</taxon>
        <taxon>Fabales</taxon>
        <taxon>Fabaceae</taxon>
        <taxon>Papilionoideae</taxon>
        <taxon>50 kb inversion clade</taxon>
        <taxon>NPAAA clade</taxon>
        <taxon>indigoferoid/millettioid clade</taxon>
        <taxon>Abreae</taxon>
        <taxon>Abrus</taxon>
    </lineage>
</organism>
<dbReference type="Proteomes" id="UP000694853">
    <property type="component" value="Unplaced"/>
</dbReference>
<dbReference type="RefSeq" id="XP_027346864.1">
    <property type="nucleotide sequence ID" value="XM_027491063.1"/>
</dbReference>
<dbReference type="PANTHER" id="PTHR31642">
    <property type="entry name" value="TRICHOTHECENE 3-O-ACETYLTRANSFERASE"/>
    <property type="match status" value="1"/>
</dbReference>
<dbReference type="Gene3D" id="3.30.559.10">
    <property type="entry name" value="Chloramphenicol acetyltransferase-like domain"/>
    <property type="match status" value="2"/>
</dbReference>
<dbReference type="InterPro" id="IPR023213">
    <property type="entry name" value="CAT-like_dom_sf"/>
</dbReference>
<name>A0A8B8KWK7_ABRPR</name>
<reference evidence="3" key="2">
    <citation type="submission" date="2025-08" db="UniProtKB">
        <authorList>
            <consortium name="RefSeq"/>
        </authorList>
    </citation>
    <scope>IDENTIFICATION</scope>
    <source>
        <tissue evidence="3">Young leaves</tissue>
    </source>
</reference>
<comment type="similarity">
    <text evidence="1">Belongs to the plant acyltransferase family.</text>
</comment>